<dbReference type="RefSeq" id="WP_310030658.1">
    <property type="nucleotide sequence ID" value="NZ_JAVIZN010000002.1"/>
</dbReference>
<evidence type="ECO:0000313" key="4">
    <source>
        <dbReference type="Proteomes" id="UP001245184"/>
    </source>
</evidence>
<dbReference type="EMBL" id="JAVIZN010000002">
    <property type="protein sequence ID" value="MDR6202503.1"/>
    <property type="molecule type" value="Genomic_DNA"/>
</dbReference>
<proteinExistence type="predicted"/>
<evidence type="ECO:0000313" key="3">
    <source>
        <dbReference type="EMBL" id="MDR6202503.1"/>
    </source>
</evidence>
<protein>
    <submittedName>
        <fullName evidence="3">Uncharacterized protein</fullName>
    </submittedName>
</protein>
<evidence type="ECO:0000256" key="2">
    <source>
        <dbReference type="SAM" id="Phobius"/>
    </source>
</evidence>
<feature type="transmembrane region" description="Helical" evidence="2">
    <location>
        <begin position="22"/>
        <end position="43"/>
    </location>
</feature>
<evidence type="ECO:0000256" key="1">
    <source>
        <dbReference type="SAM" id="MobiDB-lite"/>
    </source>
</evidence>
<name>A0ABD5CC58_9BURK</name>
<keyword evidence="2" id="KW-0812">Transmembrane</keyword>
<feature type="transmembrane region" description="Helical" evidence="2">
    <location>
        <begin position="211"/>
        <end position="229"/>
    </location>
</feature>
<sequence>MASPNVGVVVNDPAPKVGHWRIWHSVLLTALVALLFLVPFVFFATQPTTALIGTFIVLLLICVLIGQGVTGLPAGILIDERNVMSLSRLQMLVWTLMVVSAMIAGTAVNIQVGDDAHAAMGWTIDSSLLALIGISTISLAGSPLILSTKKDQNPTQLEVKEMKDRLKAQSEANPTNDGKVATNEFPSDARWSDMFTGEEVGNAGYADLSRIQMFFFTVLVGLIYAMMLLDMFSHFTLVKGSGGPLPFTGFPELDKSLVGLIAISHGGYLTVKSLPHTKSADSNGDKDSSNPVG</sequence>
<keyword evidence="2" id="KW-0472">Membrane</keyword>
<comment type="caution">
    <text evidence="3">The sequence shown here is derived from an EMBL/GenBank/DDBJ whole genome shotgun (WGS) entry which is preliminary data.</text>
</comment>
<feature type="transmembrane region" description="Helical" evidence="2">
    <location>
        <begin position="89"/>
        <end position="110"/>
    </location>
</feature>
<feature type="transmembrane region" description="Helical" evidence="2">
    <location>
        <begin position="50"/>
        <end position="69"/>
    </location>
</feature>
<feature type="transmembrane region" description="Helical" evidence="2">
    <location>
        <begin position="122"/>
        <end position="146"/>
    </location>
</feature>
<reference evidence="3 4" key="1">
    <citation type="submission" date="2023-08" db="EMBL/GenBank/DDBJ databases">
        <title>Genome sequencing of plant associated microbes to promote plant fitness in Sorghum bicolor and Oryza sativa.</title>
        <authorList>
            <person name="Coleman-Derr D."/>
        </authorList>
    </citation>
    <scope>NUCLEOTIDE SEQUENCE [LARGE SCALE GENOMIC DNA]</scope>
    <source>
        <strain evidence="3 4">SLBN-33</strain>
    </source>
</reference>
<dbReference type="Proteomes" id="UP001245184">
    <property type="component" value="Unassembled WGS sequence"/>
</dbReference>
<organism evidence="3 4">
    <name type="scientific">Paraburkholderia graminis</name>
    <dbReference type="NCBI Taxonomy" id="60548"/>
    <lineage>
        <taxon>Bacteria</taxon>
        <taxon>Pseudomonadati</taxon>
        <taxon>Pseudomonadota</taxon>
        <taxon>Betaproteobacteria</taxon>
        <taxon>Burkholderiales</taxon>
        <taxon>Burkholderiaceae</taxon>
        <taxon>Paraburkholderia</taxon>
    </lineage>
</organism>
<gene>
    <name evidence="3" type="ORF">QF025_001223</name>
</gene>
<accession>A0ABD5CC58</accession>
<dbReference type="AlphaFoldDB" id="A0ABD5CC58"/>
<feature type="region of interest" description="Disordered" evidence="1">
    <location>
        <begin position="166"/>
        <end position="185"/>
    </location>
</feature>
<keyword evidence="2" id="KW-1133">Transmembrane helix</keyword>